<dbReference type="EMBL" id="UOEN01000068">
    <property type="protein sequence ID" value="VAW12034.1"/>
    <property type="molecule type" value="Genomic_DNA"/>
</dbReference>
<feature type="transmembrane region" description="Helical" evidence="8">
    <location>
        <begin position="153"/>
        <end position="174"/>
    </location>
</feature>
<evidence type="ECO:0000256" key="7">
    <source>
        <dbReference type="ARBA" id="ARBA00023136"/>
    </source>
</evidence>
<dbReference type="SUPFAM" id="SSF81345">
    <property type="entry name" value="ABC transporter involved in vitamin B12 uptake, BtuC"/>
    <property type="match status" value="1"/>
</dbReference>
<feature type="transmembrane region" description="Helical" evidence="8">
    <location>
        <begin position="90"/>
        <end position="111"/>
    </location>
</feature>
<keyword evidence="4" id="KW-1003">Cell membrane</keyword>
<evidence type="ECO:0008006" key="10">
    <source>
        <dbReference type="Google" id="ProtNLM"/>
    </source>
</evidence>
<evidence type="ECO:0000256" key="8">
    <source>
        <dbReference type="SAM" id="Phobius"/>
    </source>
</evidence>
<evidence type="ECO:0000256" key="5">
    <source>
        <dbReference type="ARBA" id="ARBA00022692"/>
    </source>
</evidence>
<comment type="similarity">
    <text evidence="2">Belongs to the binding-protein-dependent transport system permease family. FecCD subfamily.</text>
</comment>
<dbReference type="Pfam" id="PF01032">
    <property type="entry name" value="FecCD"/>
    <property type="match status" value="1"/>
</dbReference>
<keyword evidence="7 8" id="KW-0472">Membrane</keyword>
<evidence type="ECO:0000256" key="1">
    <source>
        <dbReference type="ARBA" id="ARBA00004651"/>
    </source>
</evidence>
<organism evidence="9">
    <name type="scientific">hydrothermal vent metagenome</name>
    <dbReference type="NCBI Taxonomy" id="652676"/>
    <lineage>
        <taxon>unclassified sequences</taxon>
        <taxon>metagenomes</taxon>
        <taxon>ecological metagenomes</taxon>
    </lineage>
</organism>
<sequence>MNRIENNGGMSKGLLLIVLALASLAVVFFIPFVGTIMINFSDIFAQSGESMNSSVFWQMRIPRVLVGFMAGGLFALCGMVFQALFRNPLVAPSTLGVSAGASLGAVIYIILGMSFQFLGISGITYLSFLGAILAIYIVWSFTKGESSISVSRMLLSGIAVSFIFVSLIMFFQYFSDITQSFQITRWLMGGIFVYGYDSVWHLLVFTILGLFSIIYFSNELNLFVTGNDMAISRGVDVDRVIKILFFLVSVIIAGVVSICGPIT</sequence>
<keyword evidence="3" id="KW-0813">Transport</keyword>
<feature type="non-terminal residue" evidence="9">
    <location>
        <position position="263"/>
    </location>
</feature>
<dbReference type="GO" id="GO:0022857">
    <property type="term" value="F:transmembrane transporter activity"/>
    <property type="evidence" value="ECO:0007669"/>
    <property type="project" value="InterPro"/>
</dbReference>
<feature type="transmembrane region" description="Helical" evidence="8">
    <location>
        <begin position="61"/>
        <end position="84"/>
    </location>
</feature>
<evidence type="ECO:0000256" key="2">
    <source>
        <dbReference type="ARBA" id="ARBA00007935"/>
    </source>
</evidence>
<dbReference type="AlphaFoldDB" id="A0A3B0TTT8"/>
<proteinExistence type="inferred from homology"/>
<evidence type="ECO:0000256" key="3">
    <source>
        <dbReference type="ARBA" id="ARBA00022448"/>
    </source>
</evidence>
<dbReference type="InterPro" id="IPR037294">
    <property type="entry name" value="ABC_BtuC-like"/>
</dbReference>
<evidence type="ECO:0000313" key="9">
    <source>
        <dbReference type="EMBL" id="VAW12034.1"/>
    </source>
</evidence>
<dbReference type="PANTHER" id="PTHR30472">
    <property type="entry name" value="FERRIC ENTEROBACTIN TRANSPORT SYSTEM PERMEASE PROTEIN"/>
    <property type="match status" value="1"/>
</dbReference>
<dbReference type="PANTHER" id="PTHR30472:SF25">
    <property type="entry name" value="ABC TRANSPORTER PERMEASE PROTEIN MJ0876-RELATED"/>
    <property type="match status" value="1"/>
</dbReference>
<dbReference type="InterPro" id="IPR000522">
    <property type="entry name" value="ABC_transptr_permease_BtuC"/>
</dbReference>
<feature type="transmembrane region" description="Helical" evidence="8">
    <location>
        <begin position="14"/>
        <end position="40"/>
    </location>
</feature>
<feature type="transmembrane region" description="Helical" evidence="8">
    <location>
        <begin position="243"/>
        <end position="262"/>
    </location>
</feature>
<reference evidence="9" key="1">
    <citation type="submission" date="2018-06" db="EMBL/GenBank/DDBJ databases">
        <authorList>
            <person name="Zhirakovskaya E."/>
        </authorList>
    </citation>
    <scope>NUCLEOTIDE SEQUENCE</scope>
</reference>
<accession>A0A3B0TTT8</accession>
<protein>
    <recommendedName>
        <fullName evidence="10">Vitamin B12 ABC transporter, permease protein BtuC</fullName>
    </recommendedName>
</protein>
<dbReference type="Gene3D" id="1.10.3470.10">
    <property type="entry name" value="ABC transporter involved in vitamin B12 uptake, BtuC"/>
    <property type="match status" value="1"/>
</dbReference>
<evidence type="ECO:0000256" key="4">
    <source>
        <dbReference type="ARBA" id="ARBA00022475"/>
    </source>
</evidence>
<name>A0A3B0TTT8_9ZZZZ</name>
<gene>
    <name evidence="9" type="ORF">MNBD_BACTEROID05-803</name>
</gene>
<evidence type="ECO:0000256" key="6">
    <source>
        <dbReference type="ARBA" id="ARBA00022989"/>
    </source>
</evidence>
<keyword evidence="6 8" id="KW-1133">Transmembrane helix</keyword>
<feature type="transmembrane region" description="Helical" evidence="8">
    <location>
        <begin position="123"/>
        <end position="141"/>
    </location>
</feature>
<dbReference type="GO" id="GO:0005886">
    <property type="term" value="C:plasma membrane"/>
    <property type="evidence" value="ECO:0007669"/>
    <property type="project" value="UniProtKB-SubCell"/>
</dbReference>
<comment type="subcellular location">
    <subcellularLocation>
        <location evidence="1">Cell membrane</location>
        <topology evidence="1">Multi-pass membrane protein</topology>
    </subcellularLocation>
</comment>
<keyword evidence="5 8" id="KW-0812">Transmembrane</keyword>
<feature type="transmembrane region" description="Helical" evidence="8">
    <location>
        <begin position="186"/>
        <end position="216"/>
    </location>
</feature>